<evidence type="ECO:0000313" key="2">
    <source>
        <dbReference type="EMBL" id="RVU88707.1"/>
    </source>
</evidence>
<dbReference type="EMBL" id="RWGX01000004">
    <property type="protein sequence ID" value="RVU88707.1"/>
    <property type="molecule type" value="Genomic_DNA"/>
</dbReference>
<name>A0AA94JNS7_9FLAO</name>
<dbReference type="AlphaFoldDB" id="A0AA94JNS7"/>
<keyword evidence="1" id="KW-0812">Transmembrane</keyword>
<keyword evidence="1" id="KW-1133">Transmembrane helix</keyword>
<accession>A0AA94JNS7</accession>
<dbReference type="RefSeq" id="WP_127822253.1">
    <property type="nucleotide sequence ID" value="NZ_RWGX02000005.1"/>
</dbReference>
<comment type="caution">
    <text evidence="2">The sequence shown here is derived from an EMBL/GenBank/DDBJ whole genome shotgun (WGS) entry which is preliminary data.</text>
</comment>
<organism evidence="2">
    <name type="scientific">Flavobacterium columnare</name>
    <dbReference type="NCBI Taxonomy" id="996"/>
    <lineage>
        <taxon>Bacteria</taxon>
        <taxon>Pseudomonadati</taxon>
        <taxon>Bacteroidota</taxon>
        <taxon>Flavobacteriia</taxon>
        <taxon>Flavobacteriales</taxon>
        <taxon>Flavobacteriaceae</taxon>
        <taxon>Flavobacterium</taxon>
    </lineage>
</organism>
<protein>
    <submittedName>
        <fullName evidence="2">Uncharacterized protein</fullName>
    </submittedName>
</protein>
<sequence length="129" mass="15015">MTLNKSKIFILSFFLCIAILFCYRYFFLLPRIKKEGRYTIGQVNEFHIKKGGAYNVYFTYIIKGKEYENYSNASYESVKNLKSGDRFLVIFAEQNYFLESPGIILDNPVPDNISVAPPDGWKNKPSWAK</sequence>
<proteinExistence type="predicted"/>
<evidence type="ECO:0000256" key="1">
    <source>
        <dbReference type="SAM" id="Phobius"/>
    </source>
</evidence>
<gene>
    <name evidence="2" type="ORF">EJB19_11295</name>
</gene>
<reference evidence="2" key="1">
    <citation type="submission" date="2018-12" db="EMBL/GenBank/DDBJ databases">
        <title>Draft genome sequence of Flaovobacterium columnare BGFS27 isolated from channel catfish in Alabama.</title>
        <authorList>
            <person name="Cai W."/>
            <person name="Arias C."/>
        </authorList>
    </citation>
    <scope>NUCLEOTIDE SEQUENCE [LARGE SCALE GENOMIC DNA]</scope>
    <source>
        <strain evidence="2">BGFS27</strain>
    </source>
</reference>
<feature type="transmembrane region" description="Helical" evidence="1">
    <location>
        <begin position="6"/>
        <end position="27"/>
    </location>
</feature>
<keyword evidence="1" id="KW-0472">Membrane</keyword>